<dbReference type="RefSeq" id="WP_379534466.1">
    <property type="nucleotide sequence ID" value="NZ_JBHSBI010000036.1"/>
</dbReference>
<accession>A0ABV8GL01</accession>
<sequence length="177" mass="18956">MTITAIAAPDDDNPDAVRLLSLPPGVKLPRLADYAVPATMPDSPESIRLEALALANLAIERDLDEGFDGTPEDAERRESHLLHFHAMLAAATADFGDINIAVTERQAREIANAAHDLGRNPAAKVIELDPAVIWNLLDAAGHGEHGGWTHDPRWPEITCACGDAVLRITVPAAPTTR</sequence>
<organism evidence="1 2">
    <name type="scientific">Nonomuraea purpurea</name>
    <dbReference type="NCBI Taxonomy" id="1849276"/>
    <lineage>
        <taxon>Bacteria</taxon>
        <taxon>Bacillati</taxon>
        <taxon>Actinomycetota</taxon>
        <taxon>Actinomycetes</taxon>
        <taxon>Streptosporangiales</taxon>
        <taxon>Streptosporangiaceae</taxon>
        <taxon>Nonomuraea</taxon>
    </lineage>
</organism>
<gene>
    <name evidence="1" type="ORF">ACFOY2_45925</name>
</gene>
<comment type="caution">
    <text evidence="1">The sequence shown here is derived from an EMBL/GenBank/DDBJ whole genome shotgun (WGS) entry which is preliminary data.</text>
</comment>
<name>A0ABV8GL01_9ACTN</name>
<reference evidence="2" key="1">
    <citation type="journal article" date="2019" name="Int. J. Syst. Evol. Microbiol.">
        <title>The Global Catalogue of Microorganisms (GCM) 10K type strain sequencing project: providing services to taxonomists for standard genome sequencing and annotation.</title>
        <authorList>
            <consortium name="The Broad Institute Genomics Platform"/>
            <consortium name="The Broad Institute Genome Sequencing Center for Infectious Disease"/>
            <person name="Wu L."/>
            <person name="Ma J."/>
        </authorList>
    </citation>
    <scope>NUCLEOTIDE SEQUENCE [LARGE SCALE GENOMIC DNA]</scope>
    <source>
        <strain evidence="2">TBRC 1276</strain>
    </source>
</reference>
<keyword evidence="2" id="KW-1185">Reference proteome</keyword>
<dbReference type="Proteomes" id="UP001595851">
    <property type="component" value="Unassembled WGS sequence"/>
</dbReference>
<evidence type="ECO:0000313" key="1">
    <source>
        <dbReference type="EMBL" id="MFC4014631.1"/>
    </source>
</evidence>
<evidence type="ECO:0000313" key="2">
    <source>
        <dbReference type="Proteomes" id="UP001595851"/>
    </source>
</evidence>
<proteinExistence type="predicted"/>
<protein>
    <submittedName>
        <fullName evidence="1">Uncharacterized protein</fullName>
    </submittedName>
</protein>
<dbReference type="EMBL" id="JBHSBI010000036">
    <property type="protein sequence ID" value="MFC4014631.1"/>
    <property type="molecule type" value="Genomic_DNA"/>
</dbReference>